<proteinExistence type="predicted"/>
<accession>A0A392VU36</accession>
<evidence type="ECO:0000313" key="1">
    <source>
        <dbReference type="EMBL" id="MCI91766.1"/>
    </source>
</evidence>
<evidence type="ECO:0000313" key="2">
    <source>
        <dbReference type="Proteomes" id="UP000265520"/>
    </source>
</evidence>
<name>A0A392VU36_9FABA</name>
<reference evidence="1 2" key="1">
    <citation type="journal article" date="2018" name="Front. Plant Sci.">
        <title>Red Clover (Trifolium pratense) and Zigzag Clover (T. medium) - A Picture of Genomic Similarities and Differences.</title>
        <authorList>
            <person name="Dluhosova J."/>
            <person name="Istvanek J."/>
            <person name="Nedelnik J."/>
            <person name="Repkova J."/>
        </authorList>
    </citation>
    <scope>NUCLEOTIDE SEQUENCE [LARGE SCALE GENOMIC DNA]</scope>
    <source>
        <strain evidence="2">cv. 10/8</strain>
        <tissue evidence="1">Leaf</tissue>
    </source>
</reference>
<dbReference type="Proteomes" id="UP000265520">
    <property type="component" value="Unassembled WGS sequence"/>
</dbReference>
<protein>
    <submittedName>
        <fullName evidence="1">Uncharacterized protein</fullName>
    </submittedName>
</protein>
<organism evidence="1 2">
    <name type="scientific">Trifolium medium</name>
    <dbReference type="NCBI Taxonomy" id="97028"/>
    <lineage>
        <taxon>Eukaryota</taxon>
        <taxon>Viridiplantae</taxon>
        <taxon>Streptophyta</taxon>
        <taxon>Embryophyta</taxon>
        <taxon>Tracheophyta</taxon>
        <taxon>Spermatophyta</taxon>
        <taxon>Magnoliopsida</taxon>
        <taxon>eudicotyledons</taxon>
        <taxon>Gunneridae</taxon>
        <taxon>Pentapetalae</taxon>
        <taxon>rosids</taxon>
        <taxon>fabids</taxon>
        <taxon>Fabales</taxon>
        <taxon>Fabaceae</taxon>
        <taxon>Papilionoideae</taxon>
        <taxon>50 kb inversion clade</taxon>
        <taxon>NPAAA clade</taxon>
        <taxon>Hologalegina</taxon>
        <taxon>IRL clade</taxon>
        <taxon>Trifolieae</taxon>
        <taxon>Trifolium</taxon>
    </lineage>
</organism>
<dbReference type="AlphaFoldDB" id="A0A392VU36"/>
<comment type="caution">
    <text evidence="1">The sequence shown here is derived from an EMBL/GenBank/DDBJ whole genome shotgun (WGS) entry which is preliminary data.</text>
</comment>
<keyword evidence="2" id="KW-1185">Reference proteome</keyword>
<sequence>KSSHVQVSIEDDVRTGSSPDCCCFFLVGRQGSVCEVVVHRGHPAVYVPDSVYVEDPGGLLDARAG</sequence>
<dbReference type="EMBL" id="LXQA011281821">
    <property type="protein sequence ID" value="MCI91766.1"/>
    <property type="molecule type" value="Genomic_DNA"/>
</dbReference>
<feature type="non-terminal residue" evidence="1">
    <location>
        <position position="1"/>
    </location>
</feature>